<dbReference type="AlphaFoldDB" id="A0ABD6BTZ4"/>
<dbReference type="Pfam" id="PF02879">
    <property type="entry name" value="PGM_PMM_II"/>
    <property type="match status" value="1"/>
</dbReference>
<dbReference type="GO" id="GO:0046872">
    <property type="term" value="F:metal ion binding"/>
    <property type="evidence" value="ECO:0007669"/>
    <property type="project" value="UniProtKB-KW"/>
</dbReference>
<feature type="domain" description="Alpha-D-phosphohexomutase alpha/beta/alpha" evidence="10">
    <location>
        <begin position="150"/>
        <end position="243"/>
    </location>
</feature>
<dbReference type="NCBIfam" id="TIGR03990">
    <property type="entry name" value="Arch_GlmM"/>
    <property type="match status" value="1"/>
</dbReference>
<dbReference type="Pfam" id="PF02878">
    <property type="entry name" value="PGM_PMM_I"/>
    <property type="match status" value="1"/>
</dbReference>
<name>A0ABD6BTZ4_9EURY</name>
<dbReference type="InterPro" id="IPR005843">
    <property type="entry name" value="A-D-PHexomutase_C"/>
</dbReference>
<dbReference type="InterPro" id="IPR005844">
    <property type="entry name" value="A-D-PHexomutase_a/b/a-I"/>
</dbReference>
<feature type="domain" description="Alpha-D-phosphohexomutase alpha/beta/alpha" evidence="11">
    <location>
        <begin position="248"/>
        <end position="351"/>
    </location>
</feature>
<dbReference type="RefSeq" id="WP_267648064.1">
    <property type="nucleotide sequence ID" value="NZ_JANHGR010000003.1"/>
</dbReference>
<dbReference type="InterPro" id="IPR036900">
    <property type="entry name" value="A-D-PHexomutase_C_sf"/>
</dbReference>
<evidence type="ECO:0000259" key="11">
    <source>
        <dbReference type="Pfam" id="PF02880"/>
    </source>
</evidence>
<reference evidence="12 13" key="1">
    <citation type="journal article" date="2019" name="Int. J. Syst. Evol. Microbiol.">
        <title>The Global Catalogue of Microorganisms (GCM) 10K type strain sequencing project: providing services to taxonomists for standard genome sequencing and annotation.</title>
        <authorList>
            <consortium name="The Broad Institute Genomics Platform"/>
            <consortium name="The Broad Institute Genome Sequencing Center for Infectious Disease"/>
            <person name="Wu L."/>
            <person name="Ma J."/>
        </authorList>
    </citation>
    <scope>NUCLEOTIDE SEQUENCE [LARGE SCALE GENOMIC DNA]</scope>
    <source>
        <strain evidence="12 13">CGMCC 1.12859</strain>
    </source>
</reference>
<dbReference type="Pfam" id="PF02880">
    <property type="entry name" value="PGM_PMM_III"/>
    <property type="match status" value="1"/>
</dbReference>
<comment type="similarity">
    <text evidence="2 7">Belongs to the phosphohexose mutase family.</text>
</comment>
<comment type="caution">
    <text evidence="12">The sequence shown here is derived from an EMBL/GenBank/DDBJ whole genome shotgun (WGS) entry which is preliminary data.</text>
</comment>
<dbReference type="InterPro" id="IPR016066">
    <property type="entry name" value="A-D-PHexomutase_CS"/>
</dbReference>
<evidence type="ECO:0000256" key="1">
    <source>
        <dbReference type="ARBA" id="ARBA00001946"/>
    </source>
</evidence>
<keyword evidence="4 7" id="KW-0479">Metal-binding</keyword>
<dbReference type="InterPro" id="IPR024086">
    <property type="entry name" value="GlmM_arc-type"/>
</dbReference>
<evidence type="ECO:0000256" key="2">
    <source>
        <dbReference type="ARBA" id="ARBA00010231"/>
    </source>
</evidence>
<keyword evidence="3" id="KW-0597">Phosphoprotein</keyword>
<dbReference type="InterPro" id="IPR005846">
    <property type="entry name" value="A-D-PHexomutase_a/b/a-III"/>
</dbReference>
<dbReference type="InterPro" id="IPR005845">
    <property type="entry name" value="A-D-PHexomutase_a/b/a-II"/>
</dbReference>
<dbReference type="PROSITE" id="PS00710">
    <property type="entry name" value="PGM_PMM"/>
    <property type="match status" value="1"/>
</dbReference>
<dbReference type="EC" id="5.4.2.10" evidence="12"/>
<keyword evidence="6 12" id="KW-0413">Isomerase</keyword>
<organism evidence="12 13">
    <name type="scientific">Halolamina litorea</name>
    <dbReference type="NCBI Taxonomy" id="1515593"/>
    <lineage>
        <taxon>Archaea</taxon>
        <taxon>Methanobacteriati</taxon>
        <taxon>Methanobacteriota</taxon>
        <taxon>Stenosarchaea group</taxon>
        <taxon>Halobacteria</taxon>
        <taxon>Halobacteriales</taxon>
        <taxon>Haloferacaceae</taxon>
    </lineage>
</organism>
<dbReference type="PRINTS" id="PR00509">
    <property type="entry name" value="PGMPMM"/>
</dbReference>
<keyword evidence="13" id="KW-1185">Reference proteome</keyword>
<feature type="domain" description="Alpha-D-phosphohexomutase C-terminal" evidence="8">
    <location>
        <begin position="360"/>
        <end position="424"/>
    </location>
</feature>
<comment type="cofactor">
    <cofactor evidence="1">
        <name>Mg(2+)</name>
        <dbReference type="ChEBI" id="CHEBI:18420"/>
    </cofactor>
</comment>
<evidence type="ECO:0000256" key="6">
    <source>
        <dbReference type="ARBA" id="ARBA00023235"/>
    </source>
</evidence>
<feature type="domain" description="Alpha-D-phosphohexomutase alpha/beta/alpha" evidence="9">
    <location>
        <begin position="2"/>
        <end position="127"/>
    </location>
</feature>
<evidence type="ECO:0000259" key="9">
    <source>
        <dbReference type="Pfam" id="PF02878"/>
    </source>
</evidence>
<evidence type="ECO:0000313" key="13">
    <source>
        <dbReference type="Proteomes" id="UP001597139"/>
    </source>
</evidence>
<evidence type="ECO:0000256" key="4">
    <source>
        <dbReference type="ARBA" id="ARBA00022723"/>
    </source>
</evidence>
<dbReference type="InterPro" id="IPR016055">
    <property type="entry name" value="A-D-PHexomutase_a/b/a-I/II/III"/>
</dbReference>
<dbReference type="Proteomes" id="UP001597139">
    <property type="component" value="Unassembled WGS sequence"/>
</dbReference>
<dbReference type="EMBL" id="JBHUCZ010000012">
    <property type="protein sequence ID" value="MFD1568566.1"/>
    <property type="molecule type" value="Genomic_DNA"/>
</dbReference>
<proteinExistence type="inferred from homology"/>
<accession>A0ABD6BTZ4</accession>
<protein>
    <submittedName>
        <fullName evidence="12">Phosphoglucosamine mutase</fullName>
        <ecNumber evidence="12">5.4.2.10</ecNumber>
    </submittedName>
</protein>
<dbReference type="SUPFAM" id="SSF53738">
    <property type="entry name" value="Phosphoglucomutase, first 3 domains"/>
    <property type="match status" value="3"/>
</dbReference>
<dbReference type="Gene3D" id="3.40.120.10">
    <property type="entry name" value="Alpha-D-Glucose-1,6-Bisphosphate, subunit A, domain 3"/>
    <property type="match status" value="3"/>
</dbReference>
<gene>
    <name evidence="12" type="primary">glmM</name>
    <name evidence="12" type="ORF">ACFSAU_13810</name>
</gene>
<dbReference type="Gene3D" id="3.30.310.50">
    <property type="entry name" value="Alpha-D-phosphohexomutase, C-terminal domain"/>
    <property type="match status" value="1"/>
</dbReference>
<evidence type="ECO:0000313" key="12">
    <source>
        <dbReference type="EMBL" id="MFD1568566.1"/>
    </source>
</evidence>
<dbReference type="GO" id="GO:0008966">
    <property type="term" value="F:phosphoglucosamine mutase activity"/>
    <property type="evidence" value="ECO:0007669"/>
    <property type="project" value="UniProtKB-EC"/>
</dbReference>
<evidence type="ECO:0000259" key="10">
    <source>
        <dbReference type="Pfam" id="PF02879"/>
    </source>
</evidence>
<evidence type="ECO:0000256" key="5">
    <source>
        <dbReference type="ARBA" id="ARBA00022842"/>
    </source>
</evidence>
<evidence type="ECO:0000256" key="3">
    <source>
        <dbReference type="ARBA" id="ARBA00022553"/>
    </source>
</evidence>
<sequence>MFGTSGIRGRFGDDVTAGTALSVGRAIASEGNGRVVVGRDPRSTGRILVDVVSAGLRECGADVGHLGELPTPTIARAVEWYGADMGVAVTASHNPPEDNGLKLWSADGSATVGTELAAVEDRIRRGEYSTVGWDEIGTRHRFNGARGRHVDAIVDAVEIDPPLRVVLDVGHGSGRLTATALRRLGCTVTTLDGTPEGSFPARQSEPTAENCKMLRQTVAGSDADLGIAHDGDADRMLAVTESGRFVPGDVLLALFARREATAGSRVAAPIDASMTVADELASVGADVTYTRVGDGYVAERTTEPDVVFGGEPSGAWIWPEITRCPDGPLAAAKLTSIVATDGSLDALVDDVPAVPIQRRNVRTERKDSVVETVAEALPDDGRVTTVDGVRVDLDDGWFLVRASGTQPLVRITAEARDEERMASLLSTAEELVHEAIESDRLEQRTVD</sequence>
<dbReference type="SUPFAM" id="SSF55957">
    <property type="entry name" value="Phosphoglucomutase, C-terminal domain"/>
    <property type="match status" value="1"/>
</dbReference>
<evidence type="ECO:0000259" key="8">
    <source>
        <dbReference type="Pfam" id="PF00408"/>
    </source>
</evidence>
<dbReference type="PANTHER" id="PTHR43771">
    <property type="entry name" value="PHOSPHOMANNOMUTASE"/>
    <property type="match status" value="1"/>
</dbReference>
<keyword evidence="5 7" id="KW-0460">Magnesium</keyword>
<dbReference type="PANTHER" id="PTHR43771:SF1">
    <property type="entry name" value="PHOSPHOMANNOMUTASE"/>
    <property type="match status" value="1"/>
</dbReference>
<dbReference type="Pfam" id="PF00408">
    <property type="entry name" value="PGM_PMM_IV"/>
    <property type="match status" value="1"/>
</dbReference>
<dbReference type="CDD" id="cd03087">
    <property type="entry name" value="PGM_like1"/>
    <property type="match status" value="1"/>
</dbReference>
<dbReference type="InterPro" id="IPR005841">
    <property type="entry name" value="Alpha-D-phosphohexomutase_SF"/>
</dbReference>
<evidence type="ECO:0000256" key="7">
    <source>
        <dbReference type="RuleBase" id="RU004326"/>
    </source>
</evidence>